<dbReference type="InterPro" id="IPR036908">
    <property type="entry name" value="RlpA-like_sf"/>
</dbReference>
<dbReference type="GO" id="GO:0004553">
    <property type="term" value="F:hydrolase activity, hydrolyzing O-glycosyl compounds"/>
    <property type="evidence" value="ECO:0007669"/>
    <property type="project" value="InterPro"/>
</dbReference>
<dbReference type="OrthoDB" id="9798935at2"/>
<comment type="caution">
    <text evidence="3">The sequence shown here is derived from an EMBL/GenBank/DDBJ whole genome shotgun (WGS) entry which is preliminary data.</text>
</comment>
<sequence>METLYVLTRWQLAGHQIWEPMEVTATAYDACLSCTGKVDGITRTGTRATPGRTIAVDPAVIPLGAIVYIPELDTVFTAEDTGGKIKGPRIDIFFSTHEEALKFGVKKLTVYVITRGDNI</sequence>
<dbReference type="EMBL" id="BDGJ01000164">
    <property type="protein sequence ID" value="GAW93613.1"/>
    <property type="molecule type" value="Genomic_DNA"/>
</dbReference>
<feature type="domain" description="3D" evidence="2">
    <location>
        <begin position="52"/>
        <end position="113"/>
    </location>
</feature>
<evidence type="ECO:0000313" key="3">
    <source>
        <dbReference type="EMBL" id="GAW93613.1"/>
    </source>
</evidence>
<gene>
    <name evidence="3" type="ORF">KKC1_27410</name>
</gene>
<dbReference type="Pfam" id="PF06725">
    <property type="entry name" value="3D"/>
    <property type="match status" value="1"/>
</dbReference>
<dbReference type="GO" id="GO:0009254">
    <property type="term" value="P:peptidoglycan turnover"/>
    <property type="evidence" value="ECO:0007669"/>
    <property type="project" value="InterPro"/>
</dbReference>
<dbReference type="PANTHER" id="PTHR39160:SF4">
    <property type="entry name" value="RESUSCITATION-PROMOTING FACTOR RPFB"/>
    <property type="match status" value="1"/>
</dbReference>
<accession>A0A1Z5HVP0</accession>
<dbReference type="InterPro" id="IPR059180">
    <property type="entry name" value="3D_YorM"/>
</dbReference>
<dbReference type="InterPro" id="IPR010611">
    <property type="entry name" value="3D_dom"/>
</dbReference>
<reference evidence="4" key="1">
    <citation type="journal article" date="2017" name="Appl. Environ. Microbiol.">
        <title>Genomic Analysis of Calderihabitans maritimus KKC1, a Thermophilic, Hydrogenogenic, Carboxydotrophic Bacterium Isolated from Marine Sediment.</title>
        <authorList>
            <person name="Omae K."/>
            <person name="Yoneda Y."/>
            <person name="Fukuyama Y."/>
            <person name="Yoshida T."/>
            <person name="Sako Y."/>
        </authorList>
    </citation>
    <scope>NUCLEOTIDE SEQUENCE [LARGE SCALE GENOMIC DNA]</scope>
    <source>
        <strain evidence="4">KKC1</strain>
    </source>
</reference>
<evidence type="ECO:0000256" key="1">
    <source>
        <dbReference type="ARBA" id="ARBA00022729"/>
    </source>
</evidence>
<dbReference type="PANTHER" id="PTHR39160">
    <property type="entry name" value="CELL WALL-BINDING PROTEIN YOCH"/>
    <property type="match status" value="1"/>
</dbReference>
<evidence type="ECO:0000313" key="4">
    <source>
        <dbReference type="Proteomes" id="UP000197032"/>
    </source>
</evidence>
<name>A0A1Z5HVP0_9FIRM</name>
<proteinExistence type="predicted"/>
<keyword evidence="4" id="KW-1185">Reference proteome</keyword>
<keyword evidence="1" id="KW-0732">Signal</keyword>
<evidence type="ECO:0000259" key="2">
    <source>
        <dbReference type="Pfam" id="PF06725"/>
    </source>
</evidence>
<dbReference type="CDD" id="cd14667">
    <property type="entry name" value="3D_containing_proteins"/>
    <property type="match status" value="1"/>
</dbReference>
<dbReference type="AlphaFoldDB" id="A0A1Z5HVP0"/>
<dbReference type="Gene3D" id="2.40.40.10">
    <property type="entry name" value="RlpA-like domain"/>
    <property type="match status" value="1"/>
</dbReference>
<dbReference type="InterPro" id="IPR051933">
    <property type="entry name" value="Resuscitation_pf_RpfB"/>
</dbReference>
<protein>
    <recommendedName>
        <fullName evidence="2">3D domain-containing protein</fullName>
    </recommendedName>
</protein>
<dbReference type="GO" id="GO:0019867">
    <property type="term" value="C:outer membrane"/>
    <property type="evidence" value="ECO:0007669"/>
    <property type="project" value="InterPro"/>
</dbReference>
<dbReference type="Proteomes" id="UP000197032">
    <property type="component" value="Unassembled WGS sequence"/>
</dbReference>
<organism evidence="3 4">
    <name type="scientific">Calderihabitans maritimus</name>
    <dbReference type="NCBI Taxonomy" id="1246530"/>
    <lineage>
        <taxon>Bacteria</taxon>
        <taxon>Bacillati</taxon>
        <taxon>Bacillota</taxon>
        <taxon>Clostridia</taxon>
        <taxon>Neomoorellales</taxon>
        <taxon>Calderihabitantaceae</taxon>
        <taxon>Calderihabitans</taxon>
    </lineage>
</organism>
<dbReference type="SUPFAM" id="SSF50685">
    <property type="entry name" value="Barwin-like endoglucanases"/>
    <property type="match status" value="1"/>
</dbReference>
<dbReference type="RefSeq" id="WP_088554708.1">
    <property type="nucleotide sequence ID" value="NZ_BDGJ01000164.1"/>
</dbReference>